<dbReference type="InterPro" id="IPR039069">
    <property type="entry name" value="CE7"/>
</dbReference>
<dbReference type="InterPro" id="IPR029058">
    <property type="entry name" value="AB_hydrolase_fold"/>
</dbReference>
<feature type="active site" description="Charge relay system" evidence="1">
    <location>
        <position position="292"/>
    </location>
</feature>
<feature type="domain" description="Acetyl xylan esterase" evidence="3">
    <location>
        <begin position="25"/>
        <end position="303"/>
    </location>
</feature>
<dbReference type="AlphaFoldDB" id="A0A1V8M600"/>
<dbReference type="EMBL" id="LPUF01000001">
    <property type="protein sequence ID" value="OQK17010.1"/>
    <property type="molecule type" value="Genomic_DNA"/>
</dbReference>
<reference evidence="4 5" key="1">
    <citation type="submission" date="2015-12" db="EMBL/GenBank/DDBJ databases">
        <authorList>
            <person name="Shamseldin A."/>
            <person name="Moawad H."/>
            <person name="Abd El-Rahim W.M."/>
            <person name="Sadowsky M.J."/>
        </authorList>
    </citation>
    <scope>NUCLEOTIDE SEQUENCE [LARGE SCALE GENOMIC DNA]</scope>
    <source>
        <strain evidence="4 5">WF1</strain>
    </source>
</reference>
<evidence type="ECO:0000259" key="3">
    <source>
        <dbReference type="Pfam" id="PF05448"/>
    </source>
</evidence>
<evidence type="ECO:0000313" key="4">
    <source>
        <dbReference type="EMBL" id="OQK17010.1"/>
    </source>
</evidence>
<evidence type="ECO:0000256" key="1">
    <source>
        <dbReference type="PIRSR" id="PIRSR639069-1"/>
    </source>
</evidence>
<dbReference type="Pfam" id="PF05448">
    <property type="entry name" value="AXE1"/>
    <property type="match status" value="1"/>
</dbReference>
<organism evidence="4 5">
    <name type="scientific">Methyloprofundus sedimenti</name>
    <dbReference type="NCBI Taxonomy" id="1420851"/>
    <lineage>
        <taxon>Bacteria</taxon>
        <taxon>Pseudomonadati</taxon>
        <taxon>Pseudomonadota</taxon>
        <taxon>Gammaproteobacteria</taxon>
        <taxon>Methylococcales</taxon>
        <taxon>Methylococcaceae</taxon>
        <taxon>Methyloprofundus</taxon>
    </lineage>
</organism>
<sequence>MSDTYEFDPTYGYKLKQLLQIKPPREPAGFDTFWQKRYQDALSLQAMPQIKDTGKNHSGWRIFDVSYLSTGQFNIRGWLLLPESGVFKRGFIIGHGYGGRDTPDFHLPFKDAALLFPCSRGLSLSSHKSISTDPKWHVLHNIDTLNQYIIGGCVEDIWLGVSAILRLFPQLSGHLGYLGISFSGGIGALALAYEQRIARGHFNVPTFGHHPLRLRLPTIGSALSQQQFYCMHKKQTLKVLGYYDAATAAKRIRMPVHYACALYDPCVAPPGQFTIYNATHKYKRLFVLNAGHFDYPEREQQEQQLLQEIDDFFKPLDKPN</sequence>
<dbReference type="STRING" id="1420851.AU255_03680"/>
<protein>
    <submittedName>
        <fullName evidence="4">Deacetylase</fullName>
    </submittedName>
</protein>
<feature type="binding site" evidence="2">
    <location>
        <position position="97"/>
    </location>
    <ligand>
        <name>substrate</name>
    </ligand>
</feature>
<comment type="caution">
    <text evidence="4">The sequence shown here is derived from an EMBL/GenBank/DDBJ whole genome shotgun (WGS) entry which is preliminary data.</text>
</comment>
<dbReference type="Gene3D" id="3.40.50.1820">
    <property type="entry name" value="alpha/beta hydrolase"/>
    <property type="match status" value="1"/>
</dbReference>
<dbReference type="InterPro" id="IPR008391">
    <property type="entry name" value="AXE1_dom"/>
</dbReference>
<accession>A0A1V8M600</accession>
<dbReference type="GO" id="GO:0052689">
    <property type="term" value="F:carboxylic ester hydrolase activity"/>
    <property type="evidence" value="ECO:0007669"/>
    <property type="project" value="TreeGrafter"/>
</dbReference>
<name>A0A1V8M600_9GAMM</name>
<dbReference type="RefSeq" id="WP_080521626.1">
    <property type="nucleotide sequence ID" value="NZ_LPUF01000001.1"/>
</dbReference>
<dbReference type="Proteomes" id="UP000191980">
    <property type="component" value="Unassembled WGS sequence"/>
</dbReference>
<dbReference type="GO" id="GO:0005976">
    <property type="term" value="P:polysaccharide metabolic process"/>
    <property type="evidence" value="ECO:0007669"/>
    <property type="project" value="TreeGrafter"/>
</dbReference>
<feature type="active site" description="Charge relay system" evidence="1">
    <location>
        <position position="264"/>
    </location>
</feature>
<dbReference type="PANTHER" id="PTHR40111">
    <property type="entry name" value="CEPHALOSPORIN-C DEACETYLASE"/>
    <property type="match status" value="1"/>
</dbReference>
<proteinExistence type="predicted"/>
<dbReference type="SUPFAM" id="SSF53474">
    <property type="entry name" value="alpha/beta-Hydrolases"/>
    <property type="match status" value="1"/>
</dbReference>
<gene>
    <name evidence="4" type="ORF">AU255_03680</name>
</gene>
<evidence type="ECO:0000256" key="2">
    <source>
        <dbReference type="PIRSR" id="PIRSR639069-2"/>
    </source>
</evidence>
<dbReference type="OrthoDB" id="9770528at2"/>
<feature type="active site" description="Nucleophile" evidence="1">
    <location>
        <position position="181"/>
    </location>
</feature>
<keyword evidence="5" id="KW-1185">Reference proteome</keyword>
<evidence type="ECO:0000313" key="5">
    <source>
        <dbReference type="Proteomes" id="UP000191980"/>
    </source>
</evidence>
<dbReference type="PANTHER" id="PTHR40111:SF1">
    <property type="entry name" value="CEPHALOSPORIN-C DEACETYLASE"/>
    <property type="match status" value="1"/>
</dbReference>